<feature type="region of interest" description="Disordered" evidence="1">
    <location>
        <begin position="32"/>
        <end position="54"/>
    </location>
</feature>
<dbReference type="Gene3D" id="1.10.287.110">
    <property type="entry name" value="DnaJ domain"/>
    <property type="match status" value="1"/>
</dbReference>
<feature type="domain" description="J" evidence="2">
    <location>
        <begin position="497"/>
        <end position="553"/>
    </location>
</feature>
<dbReference type="AlphaFoldDB" id="A0A5D2QBW4"/>
<accession>A0A5D2QBW4</accession>
<organism evidence="3 4">
    <name type="scientific">Gossypium tomentosum</name>
    <name type="common">Hawaiian cotton</name>
    <name type="synonym">Gossypium sandvicense</name>
    <dbReference type="NCBI Taxonomy" id="34277"/>
    <lineage>
        <taxon>Eukaryota</taxon>
        <taxon>Viridiplantae</taxon>
        <taxon>Streptophyta</taxon>
        <taxon>Embryophyta</taxon>
        <taxon>Tracheophyta</taxon>
        <taxon>Spermatophyta</taxon>
        <taxon>Magnoliopsida</taxon>
        <taxon>eudicotyledons</taxon>
        <taxon>Gunneridae</taxon>
        <taxon>Pentapetalae</taxon>
        <taxon>rosids</taxon>
        <taxon>malvids</taxon>
        <taxon>Malvales</taxon>
        <taxon>Malvaceae</taxon>
        <taxon>Malvoideae</taxon>
        <taxon>Gossypium</taxon>
    </lineage>
</organism>
<feature type="compositionally biased region" description="Basic and acidic residues" evidence="1">
    <location>
        <begin position="631"/>
        <end position="664"/>
    </location>
</feature>
<dbReference type="CDD" id="cd06257">
    <property type="entry name" value="DnaJ"/>
    <property type="match status" value="1"/>
</dbReference>
<dbReference type="Pfam" id="PF11250">
    <property type="entry name" value="FAF"/>
    <property type="match status" value="1"/>
</dbReference>
<dbReference type="PANTHER" id="PTHR46620:SF1">
    <property type="entry name" value="J DOMAIN-CONTAINING PROTEIN SPF31"/>
    <property type="match status" value="1"/>
</dbReference>
<proteinExistence type="predicted"/>
<dbReference type="PROSITE" id="PS50076">
    <property type="entry name" value="DNAJ_2"/>
    <property type="match status" value="1"/>
</dbReference>
<feature type="compositionally biased region" description="Polar residues" evidence="1">
    <location>
        <begin position="149"/>
        <end position="163"/>
    </location>
</feature>
<feature type="region of interest" description="Disordered" evidence="1">
    <location>
        <begin position="631"/>
        <end position="705"/>
    </location>
</feature>
<dbReference type="Proteomes" id="UP000322667">
    <property type="component" value="Chromosome A05"/>
</dbReference>
<feature type="region of interest" description="Disordered" evidence="1">
    <location>
        <begin position="149"/>
        <end position="196"/>
    </location>
</feature>
<sequence length="705" mass="80144">MSGPLSKSIGLSSALNITEEATNVTNNQGIVSILGSDTDQRPTKGSSLRRTLSADMSSKKWLTQLNNTVSSDELPVSIADSSSQEAEEENYQEKKALEKPAQFDIWTSIISSKPQDDSKPLPPPYIHPLVKRSGSCLSEKSLEICTESLGSETGSDGFSSYPPSETGDVEEDRKEEDQRLRQQKLASYDDEDDQPRILKYNNDVVAKKAPHHGSFPPPIPSLSRKDGASIRMETHRDNGRLVLEAVSVPSKKNFLAQRQDGRLVLTLAMNEVMMIEEAEEVEEFESFGDEEKGTDQMDIIGEEEEGDRGCEMEKANKLSSGAMNVHRLAVMMNKPIWLANRNPTWPETFDEIVKFGEEEEEKIEPSTPPPVQSLSPRPRMARLIPSPPPPPSSTTTTAASFNSYEYYWNRPNQPMSPKAAILAPPALNDNSDSHLILSQNQTAKDQQQLLVLRGNNAMGESNSSVDEDLLLKEFFAEVSEVERDNEVVRILSCFKLNPFEFLKLPFDSSLDDVKKQYRKLSLMVHPDKCKHPQAKEAFGALAKAQQQLLDQQERDYILSQVTAAKEELRAKRKKQLKKDTASKLKSLVDEGKSELEYEQSEEFQQELKLKVRELLTEQEWRRRKMAMRISEEEGRLKKDEEEQKEMWKRKREHEEQWEGTREQRVSSWRDFMKSGKKSKKGELRPPKLKTEDPNKSYVQRPVKRG</sequence>
<evidence type="ECO:0000313" key="4">
    <source>
        <dbReference type="Proteomes" id="UP000322667"/>
    </source>
</evidence>
<feature type="compositionally biased region" description="Polar residues" evidence="1">
    <location>
        <begin position="43"/>
        <end position="54"/>
    </location>
</feature>
<evidence type="ECO:0000313" key="3">
    <source>
        <dbReference type="EMBL" id="TYI25981.1"/>
    </source>
</evidence>
<dbReference type="SMART" id="SM00271">
    <property type="entry name" value="DnaJ"/>
    <property type="match status" value="1"/>
</dbReference>
<dbReference type="InterPro" id="IPR036869">
    <property type="entry name" value="J_dom_sf"/>
</dbReference>
<dbReference type="Pfam" id="PF00226">
    <property type="entry name" value="DnaJ"/>
    <property type="match status" value="1"/>
</dbReference>
<dbReference type="SUPFAM" id="SSF46565">
    <property type="entry name" value="Chaperone J-domain"/>
    <property type="match status" value="1"/>
</dbReference>
<feature type="compositionally biased region" description="Basic and acidic residues" evidence="1">
    <location>
        <begin position="680"/>
        <end position="694"/>
    </location>
</feature>
<protein>
    <recommendedName>
        <fullName evidence="2">J domain-containing protein</fullName>
    </recommendedName>
</protein>
<feature type="compositionally biased region" description="Basic and acidic residues" evidence="1">
    <location>
        <begin position="171"/>
        <end position="180"/>
    </location>
</feature>
<dbReference type="PANTHER" id="PTHR46620">
    <property type="entry name" value="J DOMAIN-CONTAINING PROTEIN SPF31"/>
    <property type="match status" value="1"/>
</dbReference>
<name>A0A5D2QBW4_GOSTO</name>
<keyword evidence="4" id="KW-1185">Reference proteome</keyword>
<reference evidence="3 4" key="1">
    <citation type="submission" date="2019-07" db="EMBL/GenBank/DDBJ databases">
        <title>WGS assembly of Gossypium tomentosum.</title>
        <authorList>
            <person name="Chen Z.J."/>
            <person name="Sreedasyam A."/>
            <person name="Ando A."/>
            <person name="Song Q."/>
            <person name="De L."/>
            <person name="Hulse-Kemp A."/>
            <person name="Ding M."/>
            <person name="Ye W."/>
            <person name="Kirkbride R."/>
            <person name="Jenkins J."/>
            <person name="Plott C."/>
            <person name="Lovell J."/>
            <person name="Lin Y.-M."/>
            <person name="Vaughn R."/>
            <person name="Liu B."/>
            <person name="Li W."/>
            <person name="Simpson S."/>
            <person name="Scheffler B."/>
            <person name="Saski C."/>
            <person name="Grover C."/>
            <person name="Hu G."/>
            <person name="Conover J."/>
            <person name="Carlson J."/>
            <person name="Shu S."/>
            <person name="Boston L."/>
            <person name="Williams M."/>
            <person name="Peterson D."/>
            <person name="Mcgee K."/>
            <person name="Jones D."/>
            <person name="Wendel J."/>
            <person name="Stelly D."/>
            <person name="Grimwood J."/>
            <person name="Schmutz J."/>
        </authorList>
    </citation>
    <scope>NUCLEOTIDE SEQUENCE [LARGE SCALE GENOMIC DNA]</scope>
    <source>
        <strain evidence="3">7179.01</strain>
    </source>
</reference>
<feature type="region of interest" description="Disordered" evidence="1">
    <location>
        <begin position="72"/>
        <end position="97"/>
    </location>
</feature>
<dbReference type="EMBL" id="CM017614">
    <property type="protein sequence ID" value="TYI25981.1"/>
    <property type="molecule type" value="Genomic_DNA"/>
</dbReference>
<gene>
    <name evidence="3" type="ORF">ES332_A05G084100v1</name>
</gene>
<evidence type="ECO:0000259" key="2">
    <source>
        <dbReference type="PROSITE" id="PS50076"/>
    </source>
</evidence>
<evidence type="ECO:0000256" key="1">
    <source>
        <dbReference type="SAM" id="MobiDB-lite"/>
    </source>
</evidence>
<dbReference type="InterPro" id="IPR001623">
    <property type="entry name" value="DnaJ_domain"/>
</dbReference>
<dbReference type="PRINTS" id="PR00625">
    <property type="entry name" value="JDOMAIN"/>
</dbReference>
<dbReference type="InterPro" id="IPR046431">
    <property type="entry name" value="FAF_dom"/>
</dbReference>